<dbReference type="Proteomes" id="UP000811609">
    <property type="component" value="Chromosome 2"/>
</dbReference>
<comment type="caution">
    <text evidence="1">The sequence shown here is derived from an EMBL/GenBank/DDBJ whole genome shotgun (WGS) entry which is preliminary data.</text>
</comment>
<sequence>MKARHKFLQGLLEAFIMHESMKSTMAILNFSKIGIHGLKEILTAAIFARIHEFGNPSSNVLTLACS</sequence>
<evidence type="ECO:0000313" key="2">
    <source>
        <dbReference type="Proteomes" id="UP000811609"/>
    </source>
</evidence>
<reference evidence="1" key="1">
    <citation type="submission" date="2020-12" db="EMBL/GenBank/DDBJ databases">
        <title>WGS assembly of Carya illinoinensis cv. Pawnee.</title>
        <authorList>
            <person name="Platts A."/>
            <person name="Shu S."/>
            <person name="Wright S."/>
            <person name="Barry K."/>
            <person name="Edger P."/>
            <person name="Pires J.C."/>
            <person name="Schmutz J."/>
        </authorList>
    </citation>
    <scope>NUCLEOTIDE SEQUENCE</scope>
    <source>
        <tissue evidence="1">Leaf</tissue>
    </source>
</reference>
<keyword evidence="2" id="KW-1185">Reference proteome</keyword>
<organism evidence="1 2">
    <name type="scientific">Carya illinoinensis</name>
    <name type="common">Pecan</name>
    <dbReference type="NCBI Taxonomy" id="32201"/>
    <lineage>
        <taxon>Eukaryota</taxon>
        <taxon>Viridiplantae</taxon>
        <taxon>Streptophyta</taxon>
        <taxon>Embryophyta</taxon>
        <taxon>Tracheophyta</taxon>
        <taxon>Spermatophyta</taxon>
        <taxon>Magnoliopsida</taxon>
        <taxon>eudicotyledons</taxon>
        <taxon>Gunneridae</taxon>
        <taxon>Pentapetalae</taxon>
        <taxon>rosids</taxon>
        <taxon>fabids</taxon>
        <taxon>Fagales</taxon>
        <taxon>Juglandaceae</taxon>
        <taxon>Carya</taxon>
    </lineage>
</organism>
<protein>
    <submittedName>
        <fullName evidence="1">Uncharacterized protein</fullName>
    </submittedName>
</protein>
<proteinExistence type="predicted"/>
<evidence type="ECO:0000313" key="1">
    <source>
        <dbReference type="EMBL" id="KAG6664148.1"/>
    </source>
</evidence>
<accession>A0A8T1RAT7</accession>
<dbReference type="OrthoDB" id="10505693at2759"/>
<dbReference type="AlphaFoldDB" id="A0A8T1RAT7"/>
<name>A0A8T1RAT7_CARIL</name>
<gene>
    <name evidence="1" type="ORF">CIPAW_02G072400</name>
</gene>
<dbReference type="EMBL" id="CM031810">
    <property type="protein sequence ID" value="KAG6664148.1"/>
    <property type="molecule type" value="Genomic_DNA"/>
</dbReference>